<dbReference type="CDD" id="cd04301">
    <property type="entry name" value="NAT_SF"/>
    <property type="match status" value="1"/>
</dbReference>
<dbReference type="AlphaFoldDB" id="A0A6P8AZ99"/>
<dbReference type="PROSITE" id="PS51186">
    <property type="entry name" value="GNAT"/>
    <property type="match status" value="1"/>
</dbReference>
<dbReference type="Pfam" id="PF00583">
    <property type="entry name" value="Acetyltransf_1"/>
    <property type="match status" value="1"/>
</dbReference>
<name>A0A6P8AZ99_PYRGI</name>
<dbReference type="GO" id="GO:0006048">
    <property type="term" value="P:UDP-N-acetylglucosamine biosynthetic process"/>
    <property type="evidence" value="ECO:0007669"/>
    <property type="project" value="UniProtKB-UniPathway"/>
</dbReference>
<sequence length="175" mass="18953">MAEHTSPTLAPVPPIPAGYTVRGGLPPAQVYRDLRSGAGIIPVTDEQAEAAVKGTWYGCHIVHTSTTSSEETIVGMGAVIANGSWYFHIVDVAILPDHQRKGLGKLVIHSLMEYILANKAEGRPFICLSASVKGTSLYRKCAFMDGEYFGETGMVWEGTYPEIVKEVKEAEKARS</sequence>
<dbReference type="Gene3D" id="3.40.630.30">
    <property type="match status" value="1"/>
</dbReference>
<dbReference type="KEGG" id="pgri:PgNI_11029"/>
<reference evidence="3" key="2">
    <citation type="submission" date="2019-10" db="EMBL/GenBank/DDBJ databases">
        <authorList>
            <consortium name="NCBI Genome Project"/>
        </authorList>
    </citation>
    <scope>NUCLEOTIDE SEQUENCE</scope>
    <source>
        <strain evidence="3">NI907</strain>
    </source>
</reference>
<dbReference type="Proteomes" id="UP000515153">
    <property type="component" value="Chromosome VII"/>
</dbReference>
<keyword evidence="2" id="KW-1185">Reference proteome</keyword>
<dbReference type="InterPro" id="IPR016181">
    <property type="entry name" value="Acyl_CoA_acyltransferase"/>
</dbReference>
<accession>A0A6P8AZ99</accession>
<feature type="domain" description="N-acetyltransferase" evidence="1">
    <location>
        <begin position="23"/>
        <end position="171"/>
    </location>
</feature>
<organism evidence="2 3">
    <name type="scientific">Pyricularia grisea</name>
    <name type="common">Crabgrass-specific blast fungus</name>
    <name type="synonym">Magnaporthe grisea</name>
    <dbReference type="NCBI Taxonomy" id="148305"/>
    <lineage>
        <taxon>Eukaryota</taxon>
        <taxon>Fungi</taxon>
        <taxon>Dikarya</taxon>
        <taxon>Ascomycota</taxon>
        <taxon>Pezizomycotina</taxon>
        <taxon>Sordariomycetes</taxon>
        <taxon>Sordariomycetidae</taxon>
        <taxon>Magnaporthales</taxon>
        <taxon>Pyriculariaceae</taxon>
        <taxon>Pyricularia</taxon>
    </lineage>
</organism>
<evidence type="ECO:0000313" key="2">
    <source>
        <dbReference type="Proteomes" id="UP000515153"/>
    </source>
</evidence>
<dbReference type="SUPFAM" id="SSF55729">
    <property type="entry name" value="Acyl-CoA N-acyltransferases (Nat)"/>
    <property type="match status" value="1"/>
</dbReference>
<dbReference type="InterPro" id="IPR000182">
    <property type="entry name" value="GNAT_dom"/>
</dbReference>
<evidence type="ECO:0000313" key="3">
    <source>
        <dbReference type="RefSeq" id="XP_030980291.1"/>
    </source>
</evidence>
<reference evidence="2 3" key="1">
    <citation type="journal article" date="2019" name="Mol. Biol. Evol.">
        <title>Blast fungal genomes show frequent chromosomal changes, gene gains and losses, and effector gene turnover.</title>
        <authorList>
            <person name="Gomez Luciano L.B."/>
            <person name="Jason Tsai I."/>
            <person name="Chuma I."/>
            <person name="Tosa Y."/>
            <person name="Chen Y.H."/>
            <person name="Li J.Y."/>
            <person name="Li M.Y."/>
            <person name="Jade Lu M.Y."/>
            <person name="Nakayashiki H."/>
            <person name="Li W.H."/>
        </authorList>
    </citation>
    <scope>NUCLEOTIDE SEQUENCE [LARGE SCALE GENOMIC DNA]</scope>
    <source>
        <strain evidence="2 3">NI907</strain>
    </source>
</reference>
<evidence type="ECO:0000259" key="1">
    <source>
        <dbReference type="PROSITE" id="PS51186"/>
    </source>
</evidence>
<dbReference type="GeneID" id="41965908"/>
<protein>
    <recommendedName>
        <fullName evidence="1">N-acetyltransferase domain-containing protein</fullName>
    </recommendedName>
</protein>
<gene>
    <name evidence="3" type="ORF">PgNI_11029</name>
</gene>
<dbReference type="GO" id="GO:0016747">
    <property type="term" value="F:acyltransferase activity, transferring groups other than amino-acyl groups"/>
    <property type="evidence" value="ECO:0007669"/>
    <property type="project" value="InterPro"/>
</dbReference>
<proteinExistence type="predicted"/>
<reference evidence="3" key="3">
    <citation type="submission" date="2025-08" db="UniProtKB">
        <authorList>
            <consortium name="RefSeq"/>
        </authorList>
    </citation>
    <scope>IDENTIFICATION</scope>
    <source>
        <strain evidence="3">NI907</strain>
    </source>
</reference>
<dbReference type="RefSeq" id="XP_030980291.1">
    <property type="nucleotide sequence ID" value="XM_031131003.1"/>
</dbReference>
<dbReference type="UniPathway" id="UPA00113">
    <property type="reaction ID" value="UER00529"/>
</dbReference>